<proteinExistence type="predicted"/>
<dbReference type="OrthoDB" id="566238at2759"/>
<dbReference type="EMBL" id="VFQX01000033">
    <property type="protein sequence ID" value="KAF0977690.1"/>
    <property type="molecule type" value="Genomic_DNA"/>
</dbReference>
<dbReference type="RefSeq" id="XP_044562403.1">
    <property type="nucleotide sequence ID" value="XM_044706270.1"/>
</dbReference>
<comment type="caution">
    <text evidence="3">The sequence shown here is derived from an EMBL/GenBank/DDBJ whole genome shotgun (WGS) entry which is preliminary data.</text>
</comment>
<sequence length="325" mass="37577">MLQTFRRLAVESAKRATSHHHSASSNHYLVFSSSSSHVASILLNGSIHHHQGANYHINIPTRDENRKEDTLDESNEDESTITGNENEISDRILNKLKQYTGTTEDVAIDFDVEEAQRLAQEESNKRTYRREYDLLWEEEREPPYFRNTVQGKKIADIPCIFDMIPYFADRISPVITKPELEEIMKKPRDVYNYLVVDVRSAFRALDYMIPGAVNIPFTEIKEGSFALKAEAFNKRYNAPLPEEYTNIICYSDNPAESEAACLMLQDMGFQNTINYRGGCSDWFGNEFKVLWRKKRLHRLSGEKIGKMIALKEKTKEKLNNPPQKE</sequence>
<dbReference type="InterPro" id="IPR036873">
    <property type="entry name" value="Rhodanese-like_dom_sf"/>
</dbReference>
<dbReference type="OMA" id="TYRREYD"/>
<dbReference type="Pfam" id="PF00581">
    <property type="entry name" value="Rhodanese"/>
    <property type="match status" value="1"/>
</dbReference>
<dbReference type="GeneID" id="68110230"/>
<feature type="region of interest" description="Disordered" evidence="1">
    <location>
        <begin position="60"/>
        <end position="85"/>
    </location>
</feature>
<dbReference type="VEuPathDB" id="AmoebaDB:NfTy_058330"/>
<dbReference type="Proteomes" id="UP000444721">
    <property type="component" value="Unassembled WGS sequence"/>
</dbReference>
<dbReference type="Gene3D" id="3.40.250.10">
    <property type="entry name" value="Rhodanese-like domain"/>
    <property type="match status" value="1"/>
</dbReference>
<dbReference type="GO" id="GO:0004792">
    <property type="term" value="F:thiosulfate-cyanide sulfurtransferase activity"/>
    <property type="evidence" value="ECO:0007669"/>
    <property type="project" value="TreeGrafter"/>
</dbReference>
<dbReference type="VEuPathDB" id="AmoebaDB:FDP41_003012"/>
<name>A0A6A5BVC0_NAEFO</name>
<protein>
    <recommendedName>
        <fullName evidence="2">Rhodanese domain-containing protein</fullName>
    </recommendedName>
</protein>
<organism evidence="3 4">
    <name type="scientific">Naegleria fowleri</name>
    <name type="common">Brain eating amoeba</name>
    <dbReference type="NCBI Taxonomy" id="5763"/>
    <lineage>
        <taxon>Eukaryota</taxon>
        <taxon>Discoba</taxon>
        <taxon>Heterolobosea</taxon>
        <taxon>Tetramitia</taxon>
        <taxon>Eutetramitia</taxon>
        <taxon>Vahlkampfiidae</taxon>
        <taxon>Naegleria</taxon>
    </lineage>
</organism>
<evidence type="ECO:0000313" key="3">
    <source>
        <dbReference type="EMBL" id="KAF0977690.1"/>
    </source>
</evidence>
<keyword evidence="4" id="KW-1185">Reference proteome</keyword>
<reference evidence="3 4" key="1">
    <citation type="journal article" date="2019" name="Sci. Rep.">
        <title>Nanopore sequencing improves the draft genome of the human pathogenic amoeba Naegleria fowleri.</title>
        <authorList>
            <person name="Liechti N."/>
            <person name="Schurch N."/>
            <person name="Bruggmann R."/>
            <person name="Wittwer M."/>
        </authorList>
    </citation>
    <scope>NUCLEOTIDE SEQUENCE [LARGE SCALE GENOMIC DNA]</scope>
    <source>
        <strain evidence="3 4">ATCC 30894</strain>
    </source>
</reference>
<evidence type="ECO:0000256" key="1">
    <source>
        <dbReference type="SAM" id="MobiDB-lite"/>
    </source>
</evidence>
<evidence type="ECO:0000313" key="4">
    <source>
        <dbReference type="Proteomes" id="UP000444721"/>
    </source>
</evidence>
<evidence type="ECO:0000259" key="2">
    <source>
        <dbReference type="PROSITE" id="PS50206"/>
    </source>
</evidence>
<dbReference type="GO" id="GO:0005739">
    <property type="term" value="C:mitochondrion"/>
    <property type="evidence" value="ECO:0007669"/>
    <property type="project" value="TreeGrafter"/>
</dbReference>
<dbReference type="PANTHER" id="PTHR44086:SF10">
    <property type="entry name" value="THIOSULFATE SULFURTRANSFERASE_RHODANESE-LIKE DOMAIN-CONTAINING PROTEIN 3"/>
    <property type="match status" value="1"/>
</dbReference>
<dbReference type="PROSITE" id="PS50206">
    <property type="entry name" value="RHODANESE_3"/>
    <property type="match status" value="1"/>
</dbReference>
<feature type="domain" description="Rhodanese" evidence="2">
    <location>
        <begin position="189"/>
        <end position="291"/>
    </location>
</feature>
<dbReference type="PANTHER" id="PTHR44086">
    <property type="entry name" value="THIOSULFATE SULFURTRANSFERASE RDL2, MITOCHONDRIAL-RELATED"/>
    <property type="match status" value="1"/>
</dbReference>
<dbReference type="InterPro" id="IPR001763">
    <property type="entry name" value="Rhodanese-like_dom"/>
</dbReference>
<dbReference type="AlphaFoldDB" id="A0A6A5BVC0"/>
<feature type="compositionally biased region" description="Acidic residues" evidence="1">
    <location>
        <begin position="70"/>
        <end position="79"/>
    </location>
</feature>
<dbReference type="SMART" id="SM00450">
    <property type="entry name" value="RHOD"/>
    <property type="match status" value="1"/>
</dbReference>
<dbReference type="VEuPathDB" id="AmoebaDB:NF0095950"/>
<accession>A0A6A5BVC0</accession>
<gene>
    <name evidence="3" type="ORF">FDP41_003012</name>
</gene>
<dbReference type="SUPFAM" id="SSF52821">
    <property type="entry name" value="Rhodanese/Cell cycle control phosphatase"/>
    <property type="match status" value="1"/>
</dbReference>